<sequence length="301" mass="35093">MHKILVILGPTATGKSDLAVKLARRYNGEVISADSRQVYKGLDIGTGKITKKEMQGVPHHMLDIVSPKKVFTVSEWKKIAEEKIKDILSRGKLPIICGGTGFYIRYIVYNISLPEVPPNKELRKKLGKKTVSELFEILNKLDPRRAKNIAKEQGSKNPVRLIRAIEIVAALGKIPPIYRPNRKTYKFLQIGLNAKPEISKERIHIRLFARIREGMIREVRNLHKNGLSWKRMNELGLEYRYLSRYLQKKITKAELIKKLETEIWRYAKRQMTWFKRDNRIKWYSPAETMKIEKEVAKFLKT</sequence>
<evidence type="ECO:0000256" key="10">
    <source>
        <dbReference type="HAMAP-Rule" id="MF_00185"/>
    </source>
</evidence>
<evidence type="ECO:0000256" key="11">
    <source>
        <dbReference type="RuleBase" id="RU003783"/>
    </source>
</evidence>
<evidence type="ECO:0000256" key="1">
    <source>
        <dbReference type="ARBA" id="ARBA00001946"/>
    </source>
</evidence>
<keyword evidence="6 10" id="KW-0547">Nucleotide-binding</keyword>
<keyword evidence="5 10" id="KW-0819">tRNA processing</keyword>
<comment type="caution">
    <text evidence="14">The sequence shown here is derived from an EMBL/GenBank/DDBJ whole genome shotgun (WGS) entry which is preliminary data.</text>
</comment>
<feature type="binding site" evidence="10">
    <location>
        <begin position="11"/>
        <end position="16"/>
    </location>
    <ligand>
        <name>substrate</name>
    </ligand>
</feature>
<gene>
    <name evidence="10" type="primary">miaA</name>
    <name evidence="14" type="ORF">A2W58_01795</name>
</gene>
<evidence type="ECO:0000256" key="13">
    <source>
        <dbReference type="RuleBase" id="RU003785"/>
    </source>
</evidence>
<evidence type="ECO:0000256" key="7">
    <source>
        <dbReference type="ARBA" id="ARBA00022840"/>
    </source>
</evidence>
<evidence type="ECO:0000256" key="2">
    <source>
        <dbReference type="ARBA" id="ARBA00003213"/>
    </source>
</evidence>
<dbReference type="AlphaFoldDB" id="A0A1G2T5P1"/>
<evidence type="ECO:0000256" key="8">
    <source>
        <dbReference type="ARBA" id="ARBA00022842"/>
    </source>
</evidence>
<dbReference type="Pfam" id="PF01715">
    <property type="entry name" value="IPPT"/>
    <property type="match status" value="1"/>
</dbReference>
<evidence type="ECO:0000256" key="4">
    <source>
        <dbReference type="ARBA" id="ARBA00022679"/>
    </source>
</evidence>
<feature type="site" description="Interaction with substrate tRNA" evidence="10">
    <location>
        <position position="100"/>
    </location>
</feature>
<feature type="region of interest" description="Interaction with substrate tRNA" evidence="10">
    <location>
        <begin position="34"/>
        <end position="37"/>
    </location>
</feature>
<evidence type="ECO:0000256" key="5">
    <source>
        <dbReference type="ARBA" id="ARBA00022694"/>
    </source>
</evidence>
<keyword evidence="7 10" id="KW-0067">ATP-binding</keyword>
<reference evidence="14 15" key="1">
    <citation type="journal article" date="2016" name="Nat. Commun.">
        <title>Thousands of microbial genomes shed light on interconnected biogeochemical processes in an aquifer system.</title>
        <authorList>
            <person name="Anantharaman K."/>
            <person name="Brown C.T."/>
            <person name="Hug L.A."/>
            <person name="Sharon I."/>
            <person name="Castelle C.J."/>
            <person name="Probst A.J."/>
            <person name="Thomas B.C."/>
            <person name="Singh A."/>
            <person name="Wilkins M.J."/>
            <person name="Karaoz U."/>
            <person name="Brodie E.L."/>
            <person name="Williams K.H."/>
            <person name="Hubbard S.S."/>
            <person name="Banfield J.F."/>
        </authorList>
    </citation>
    <scope>NUCLEOTIDE SEQUENCE [LARGE SCALE GENOMIC DNA]</scope>
</reference>
<dbReference type="InterPro" id="IPR027417">
    <property type="entry name" value="P-loop_NTPase"/>
</dbReference>
<dbReference type="PANTHER" id="PTHR11088:SF60">
    <property type="entry name" value="TRNA DIMETHYLALLYLTRANSFERASE"/>
    <property type="match status" value="1"/>
</dbReference>
<evidence type="ECO:0000313" key="15">
    <source>
        <dbReference type="Proteomes" id="UP000179264"/>
    </source>
</evidence>
<protein>
    <recommendedName>
        <fullName evidence="10">tRNA dimethylallyltransferase</fullName>
        <ecNumber evidence="10">2.5.1.75</ecNumber>
    </recommendedName>
    <alternativeName>
        <fullName evidence="10">Dimethylallyl diphosphate:tRNA dimethylallyltransferase</fullName>
        <shortName evidence="10">DMAPP:tRNA dimethylallyltransferase</shortName>
        <shortName evidence="10">DMATase</shortName>
    </alternativeName>
    <alternativeName>
        <fullName evidence="10">Isopentenyl-diphosphate:tRNA isopentenyltransferase</fullName>
        <shortName evidence="10">IPP transferase</shortName>
        <shortName evidence="10">IPPT</shortName>
        <shortName evidence="10">IPTase</shortName>
    </alternativeName>
</protein>
<keyword evidence="4 10" id="KW-0808">Transferase</keyword>
<keyword evidence="8 10" id="KW-0460">Magnesium</keyword>
<evidence type="ECO:0000256" key="12">
    <source>
        <dbReference type="RuleBase" id="RU003784"/>
    </source>
</evidence>
<dbReference type="GO" id="GO:0006400">
    <property type="term" value="P:tRNA modification"/>
    <property type="evidence" value="ECO:0007669"/>
    <property type="project" value="TreeGrafter"/>
</dbReference>
<name>A0A1G2T5P1_9BACT</name>
<dbReference type="EC" id="2.5.1.75" evidence="10"/>
<organism evidence="14 15">
    <name type="scientific">Candidatus Zambryskibacteria bacterium RIFCSPHIGHO2_02_38_10.5</name>
    <dbReference type="NCBI Taxonomy" id="1802742"/>
    <lineage>
        <taxon>Bacteria</taxon>
        <taxon>Candidatus Zambryskiibacteriota</taxon>
    </lineage>
</organism>
<dbReference type="InterPro" id="IPR039657">
    <property type="entry name" value="Dimethylallyltransferase"/>
</dbReference>
<dbReference type="HAMAP" id="MF_00185">
    <property type="entry name" value="IPP_trans"/>
    <property type="match status" value="1"/>
</dbReference>
<evidence type="ECO:0000313" key="14">
    <source>
        <dbReference type="EMBL" id="OHA92594.1"/>
    </source>
</evidence>
<comment type="function">
    <text evidence="2 10 12">Catalyzes the transfer of a dimethylallyl group onto the adenine at position 37 in tRNAs that read codons beginning with uridine, leading to the formation of N6-(dimethylallyl)adenosine (i(6)A).</text>
</comment>
<dbReference type="GO" id="GO:0005524">
    <property type="term" value="F:ATP binding"/>
    <property type="evidence" value="ECO:0007669"/>
    <property type="project" value="UniProtKB-UniRule"/>
</dbReference>
<feature type="site" description="Interaction with substrate tRNA" evidence="10">
    <location>
        <position position="123"/>
    </location>
</feature>
<dbReference type="NCBIfam" id="TIGR00174">
    <property type="entry name" value="miaA"/>
    <property type="match status" value="1"/>
</dbReference>
<accession>A0A1G2T5P1</accession>
<evidence type="ECO:0000256" key="3">
    <source>
        <dbReference type="ARBA" id="ARBA00005842"/>
    </source>
</evidence>
<evidence type="ECO:0000256" key="9">
    <source>
        <dbReference type="ARBA" id="ARBA00049563"/>
    </source>
</evidence>
<comment type="caution">
    <text evidence="10">Lacks conserved residue(s) required for the propagation of feature annotation.</text>
</comment>
<dbReference type="SUPFAM" id="SSF52540">
    <property type="entry name" value="P-loop containing nucleoside triphosphate hydrolases"/>
    <property type="match status" value="1"/>
</dbReference>
<dbReference type="Proteomes" id="UP000179264">
    <property type="component" value="Unassembled WGS sequence"/>
</dbReference>
<comment type="cofactor">
    <cofactor evidence="1 10">
        <name>Mg(2+)</name>
        <dbReference type="ChEBI" id="CHEBI:18420"/>
    </cofactor>
</comment>
<feature type="binding site" evidence="10">
    <location>
        <begin position="9"/>
        <end position="16"/>
    </location>
    <ligand>
        <name>ATP</name>
        <dbReference type="ChEBI" id="CHEBI:30616"/>
    </ligand>
</feature>
<dbReference type="EMBL" id="MHVL01000044">
    <property type="protein sequence ID" value="OHA92594.1"/>
    <property type="molecule type" value="Genomic_DNA"/>
</dbReference>
<proteinExistence type="inferred from homology"/>
<dbReference type="PANTHER" id="PTHR11088">
    <property type="entry name" value="TRNA DIMETHYLALLYLTRANSFERASE"/>
    <property type="match status" value="1"/>
</dbReference>
<dbReference type="Gene3D" id="1.10.20.140">
    <property type="match status" value="1"/>
</dbReference>
<dbReference type="InterPro" id="IPR018022">
    <property type="entry name" value="IPT"/>
</dbReference>
<evidence type="ECO:0000256" key="6">
    <source>
        <dbReference type="ARBA" id="ARBA00022741"/>
    </source>
</evidence>
<comment type="catalytic activity">
    <reaction evidence="9 10 11">
        <text>adenosine(37) in tRNA + dimethylallyl diphosphate = N(6)-dimethylallyladenosine(37) in tRNA + diphosphate</text>
        <dbReference type="Rhea" id="RHEA:26482"/>
        <dbReference type="Rhea" id="RHEA-COMP:10162"/>
        <dbReference type="Rhea" id="RHEA-COMP:10375"/>
        <dbReference type="ChEBI" id="CHEBI:33019"/>
        <dbReference type="ChEBI" id="CHEBI:57623"/>
        <dbReference type="ChEBI" id="CHEBI:74411"/>
        <dbReference type="ChEBI" id="CHEBI:74415"/>
        <dbReference type="EC" id="2.5.1.75"/>
    </reaction>
</comment>
<comment type="similarity">
    <text evidence="3 10 13">Belongs to the IPP transferase family.</text>
</comment>
<dbReference type="GO" id="GO:0052381">
    <property type="term" value="F:tRNA dimethylallyltransferase activity"/>
    <property type="evidence" value="ECO:0007669"/>
    <property type="project" value="UniProtKB-UniRule"/>
</dbReference>
<dbReference type="Gene3D" id="3.40.50.300">
    <property type="entry name" value="P-loop containing nucleotide triphosphate hydrolases"/>
    <property type="match status" value="1"/>
</dbReference>
<comment type="subunit">
    <text evidence="10">Monomer.</text>
</comment>